<evidence type="ECO:0000256" key="1">
    <source>
        <dbReference type="SAM" id="MobiDB-lite"/>
    </source>
</evidence>
<dbReference type="EMBL" id="JAACJL010000059">
    <property type="protein sequence ID" value="KAF4610130.1"/>
    <property type="molecule type" value="Genomic_DNA"/>
</dbReference>
<feature type="compositionally biased region" description="Polar residues" evidence="1">
    <location>
        <begin position="132"/>
        <end position="149"/>
    </location>
</feature>
<reference evidence="2 3" key="1">
    <citation type="submission" date="2019-12" db="EMBL/GenBank/DDBJ databases">
        <authorList>
            <person name="Floudas D."/>
            <person name="Bentzer J."/>
            <person name="Ahren D."/>
            <person name="Johansson T."/>
            <person name="Persson P."/>
            <person name="Tunlid A."/>
        </authorList>
    </citation>
    <scope>NUCLEOTIDE SEQUENCE [LARGE SCALE GENOMIC DNA]</scope>
    <source>
        <strain evidence="2 3">CBS 102.39</strain>
    </source>
</reference>
<sequence>MVVRTSWKSWPQLIEEEDGGHSGTSLPLVYRQALSSSSARQRQRRWVEEVPYVKFRPSVCIGHGFTTTSSSLVAQKDATRRASASQSVSPVRIASWHSAAGSSSNHSNYSSSVDHHYQHRQRCGLVPRTSDVDSNSRTYTPSFAASGSGNDLDPNQLRYRIACSPAELLKMVHCERDRRRFGELHSTIFSVQDEVPTRPGMHWSRNLPHLIGYASKVGLPRAKFCCLVRSATGIPGPRKSFAPSKLFQFRQPSDGVSGQ</sequence>
<evidence type="ECO:0000313" key="2">
    <source>
        <dbReference type="EMBL" id="KAF4610130.1"/>
    </source>
</evidence>
<protein>
    <submittedName>
        <fullName evidence="2">Uncharacterized protein</fullName>
    </submittedName>
</protein>
<organism evidence="2 3">
    <name type="scientific">Agrocybe pediades</name>
    <dbReference type="NCBI Taxonomy" id="84607"/>
    <lineage>
        <taxon>Eukaryota</taxon>
        <taxon>Fungi</taxon>
        <taxon>Dikarya</taxon>
        <taxon>Basidiomycota</taxon>
        <taxon>Agaricomycotina</taxon>
        <taxon>Agaricomycetes</taxon>
        <taxon>Agaricomycetidae</taxon>
        <taxon>Agaricales</taxon>
        <taxon>Agaricineae</taxon>
        <taxon>Strophariaceae</taxon>
        <taxon>Agrocybe</taxon>
    </lineage>
</organism>
<comment type="caution">
    <text evidence="2">The sequence shown here is derived from an EMBL/GenBank/DDBJ whole genome shotgun (WGS) entry which is preliminary data.</text>
</comment>
<gene>
    <name evidence="2" type="ORF">D9613_010214</name>
</gene>
<keyword evidence="3" id="KW-1185">Reference proteome</keyword>
<feature type="region of interest" description="Disordered" evidence="1">
    <location>
        <begin position="127"/>
        <end position="149"/>
    </location>
</feature>
<proteinExistence type="predicted"/>
<dbReference type="Proteomes" id="UP000521872">
    <property type="component" value="Unassembled WGS sequence"/>
</dbReference>
<dbReference type="AlphaFoldDB" id="A0A8H4QFE2"/>
<evidence type="ECO:0000313" key="3">
    <source>
        <dbReference type="Proteomes" id="UP000521872"/>
    </source>
</evidence>
<name>A0A8H4QFE2_9AGAR</name>
<accession>A0A8H4QFE2</accession>